<protein>
    <submittedName>
        <fullName evidence="1">Uncharacterized protein</fullName>
    </submittedName>
</protein>
<dbReference type="KEGG" id="pco:PHACADRAFT_260952"/>
<sequence length="92" mass="9896">MLLLADAPIAVIQAVHQCRASPPCTSETLIPMLVFSRHATAQPYSAPRHITSLKRYISLATGRRLGLSGALPARLRKSARIENSVRAPASPP</sequence>
<dbReference type="AlphaFoldDB" id="K5W083"/>
<organism evidence="1 2">
    <name type="scientific">Phanerochaete carnosa (strain HHB-10118-sp)</name>
    <name type="common">White-rot fungus</name>
    <name type="synonym">Peniophora carnosa</name>
    <dbReference type="NCBI Taxonomy" id="650164"/>
    <lineage>
        <taxon>Eukaryota</taxon>
        <taxon>Fungi</taxon>
        <taxon>Dikarya</taxon>
        <taxon>Basidiomycota</taxon>
        <taxon>Agaricomycotina</taxon>
        <taxon>Agaricomycetes</taxon>
        <taxon>Polyporales</taxon>
        <taxon>Phanerochaetaceae</taxon>
        <taxon>Phanerochaete</taxon>
    </lineage>
</organism>
<dbReference type="RefSeq" id="XP_007398843.1">
    <property type="nucleotide sequence ID" value="XM_007398781.1"/>
</dbReference>
<evidence type="ECO:0000313" key="2">
    <source>
        <dbReference type="Proteomes" id="UP000008370"/>
    </source>
</evidence>
<gene>
    <name evidence="1" type="ORF">PHACADRAFT_260952</name>
</gene>
<evidence type="ECO:0000313" key="1">
    <source>
        <dbReference type="EMBL" id="EKM52500.1"/>
    </source>
</evidence>
<proteinExistence type="predicted"/>
<reference evidence="1 2" key="1">
    <citation type="journal article" date="2012" name="BMC Genomics">
        <title>Comparative genomics of the white-rot fungi, Phanerochaete carnosa and P. chrysosporium, to elucidate the genetic basis of the distinct wood types they colonize.</title>
        <authorList>
            <person name="Suzuki H."/>
            <person name="MacDonald J."/>
            <person name="Syed K."/>
            <person name="Salamov A."/>
            <person name="Hori C."/>
            <person name="Aerts A."/>
            <person name="Henrissat B."/>
            <person name="Wiebenga A."/>
            <person name="vanKuyk P.A."/>
            <person name="Barry K."/>
            <person name="Lindquist E."/>
            <person name="LaButti K."/>
            <person name="Lapidus A."/>
            <person name="Lucas S."/>
            <person name="Coutinho P."/>
            <person name="Gong Y."/>
            <person name="Samejima M."/>
            <person name="Mahadevan R."/>
            <person name="Abou-Zaid M."/>
            <person name="de Vries R.P."/>
            <person name="Igarashi K."/>
            <person name="Yadav J.S."/>
            <person name="Grigoriev I.V."/>
            <person name="Master E.R."/>
        </authorList>
    </citation>
    <scope>NUCLEOTIDE SEQUENCE [LARGE SCALE GENOMIC DNA]</scope>
    <source>
        <strain evidence="1 2">HHB-10118-sp</strain>
    </source>
</reference>
<accession>K5W083</accession>
<dbReference type="EMBL" id="JH930475">
    <property type="protein sequence ID" value="EKM52500.1"/>
    <property type="molecule type" value="Genomic_DNA"/>
</dbReference>
<keyword evidence="2" id="KW-1185">Reference proteome</keyword>
<dbReference type="GeneID" id="18917854"/>
<name>K5W083_PHACS</name>
<dbReference type="InParanoid" id="K5W083"/>
<dbReference type="HOGENOM" id="CLU_2414026_0_0_1"/>
<dbReference type="Proteomes" id="UP000008370">
    <property type="component" value="Unassembled WGS sequence"/>
</dbReference>